<name>A0A974CGR3_XENLA</name>
<dbReference type="EMBL" id="CM004478">
    <property type="protein sequence ID" value="OCT72702.1"/>
    <property type="molecule type" value="Genomic_DNA"/>
</dbReference>
<sequence length="70" mass="8251">MNKSNDILPPCCFHKEKYLPGNCTHYARNFELTLSLGCLFWALLYQDPLAKNKNLRRRFFQGNEISKTIQ</sequence>
<reference evidence="2" key="1">
    <citation type="journal article" date="2016" name="Nature">
        <title>Genome evolution in the allotetraploid frog Xenopus laevis.</title>
        <authorList>
            <person name="Session A.M."/>
            <person name="Uno Y."/>
            <person name="Kwon T."/>
            <person name="Chapman J.A."/>
            <person name="Toyoda A."/>
            <person name="Takahashi S."/>
            <person name="Fukui A."/>
            <person name="Hikosaka A."/>
            <person name="Suzuki A."/>
            <person name="Kondo M."/>
            <person name="van Heeringen S.J."/>
            <person name="Quigley I."/>
            <person name="Heinz S."/>
            <person name="Ogino H."/>
            <person name="Ochi H."/>
            <person name="Hellsten U."/>
            <person name="Lyons J.B."/>
            <person name="Simakov O."/>
            <person name="Putnam N."/>
            <person name="Stites J."/>
            <person name="Kuroki Y."/>
            <person name="Tanaka T."/>
            <person name="Michiue T."/>
            <person name="Watanabe M."/>
            <person name="Bogdanovic O."/>
            <person name="Lister R."/>
            <person name="Georgiou G."/>
            <person name="Paranjpe S.S."/>
            <person name="van Kruijsbergen I."/>
            <person name="Shu S."/>
            <person name="Carlson J."/>
            <person name="Kinoshita T."/>
            <person name="Ohta Y."/>
            <person name="Mawaribuchi S."/>
            <person name="Jenkins J."/>
            <person name="Grimwood J."/>
            <person name="Schmutz J."/>
            <person name="Mitros T."/>
            <person name="Mozaffari S.V."/>
            <person name="Suzuki Y."/>
            <person name="Haramoto Y."/>
            <person name="Yamamoto T.S."/>
            <person name="Takagi C."/>
            <person name="Heald R."/>
            <person name="Miller K."/>
            <person name="Haudenschild C."/>
            <person name="Kitzman J."/>
            <person name="Nakayama T."/>
            <person name="Izutsu Y."/>
            <person name="Robert J."/>
            <person name="Fortriede J."/>
            <person name="Burns K."/>
            <person name="Lotay V."/>
            <person name="Karimi K."/>
            <person name="Yasuoka Y."/>
            <person name="Dichmann D.S."/>
            <person name="Flajnik M.F."/>
            <person name="Houston D.W."/>
            <person name="Shendure J."/>
            <person name="DuPasquier L."/>
            <person name="Vize P.D."/>
            <person name="Zorn A.M."/>
            <person name="Ito M."/>
            <person name="Marcotte E.M."/>
            <person name="Wallingford J.B."/>
            <person name="Ito Y."/>
            <person name="Asashima M."/>
            <person name="Ueno N."/>
            <person name="Matsuda Y."/>
            <person name="Veenstra G.J."/>
            <person name="Fujiyama A."/>
            <person name="Harland R.M."/>
            <person name="Taira M."/>
            <person name="Rokhsar D.S."/>
        </authorList>
    </citation>
    <scope>NUCLEOTIDE SEQUENCE [LARGE SCALE GENOMIC DNA]</scope>
    <source>
        <strain evidence="2">J</strain>
    </source>
</reference>
<dbReference type="Proteomes" id="UP000694892">
    <property type="component" value="Chromosome 7L"/>
</dbReference>
<proteinExistence type="predicted"/>
<accession>A0A974CGR3</accession>
<gene>
    <name evidence="1" type="ORF">XELAEV_18035685mg</name>
</gene>
<organism evidence="1 2">
    <name type="scientific">Xenopus laevis</name>
    <name type="common">African clawed frog</name>
    <dbReference type="NCBI Taxonomy" id="8355"/>
    <lineage>
        <taxon>Eukaryota</taxon>
        <taxon>Metazoa</taxon>
        <taxon>Chordata</taxon>
        <taxon>Craniata</taxon>
        <taxon>Vertebrata</taxon>
        <taxon>Euteleostomi</taxon>
        <taxon>Amphibia</taxon>
        <taxon>Batrachia</taxon>
        <taxon>Anura</taxon>
        <taxon>Pipoidea</taxon>
        <taxon>Pipidae</taxon>
        <taxon>Xenopodinae</taxon>
        <taxon>Xenopus</taxon>
        <taxon>Xenopus</taxon>
    </lineage>
</organism>
<evidence type="ECO:0000313" key="2">
    <source>
        <dbReference type="Proteomes" id="UP000694892"/>
    </source>
</evidence>
<protein>
    <submittedName>
        <fullName evidence="1">Uncharacterized protein</fullName>
    </submittedName>
</protein>
<dbReference type="AlphaFoldDB" id="A0A974CGR3"/>
<evidence type="ECO:0000313" key="1">
    <source>
        <dbReference type="EMBL" id="OCT72702.1"/>
    </source>
</evidence>